<evidence type="ECO:0000313" key="1">
    <source>
        <dbReference type="Ensembl" id="ENSLBEP00000003645.1"/>
    </source>
</evidence>
<proteinExistence type="predicted"/>
<protein>
    <submittedName>
        <fullName evidence="1">Uncharacterized protein</fullName>
    </submittedName>
</protein>
<dbReference type="Ensembl" id="ENSLBET00000003838.1">
    <property type="protein sequence ID" value="ENSLBEP00000003645.1"/>
    <property type="gene ID" value="ENSLBEG00000002811.1"/>
</dbReference>
<dbReference type="InterPro" id="IPR026175">
    <property type="entry name" value="MIPOL1"/>
</dbReference>
<organism evidence="1 2">
    <name type="scientific">Labrus bergylta</name>
    <name type="common">ballan wrasse</name>
    <dbReference type="NCBI Taxonomy" id="56723"/>
    <lineage>
        <taxon>Eukaryota</taxon>
        <taxon>Metazoa</taxon>
        <taxon>Chordata</taxon>
        <taxon>Craniata</taxon>
        <taxon>Vertebrata</taxon>
        <taxon>Euteleostomi</taxon>
        <taxon>Actinopterygii</taxon>
        <taxon>Neopterygii</taxon>
        <taxon>Teleostei</taxon>
        <taxon>Neoteleostei</taxon>
        <taxon>Acanthomorphata</taxon>
        <taxon>Eupercaria</taxon>
        <taxon>Labriformes</taxon>
        <taxon>Labridae</taxon>
        <taxon>Labrus</taxon>
    </lineage>
</organism>
<sequence length="186" mass="20889">MSRLLLANEERDEALLRARQLIVLIGRCVLDRQDVEELLQGVCDAESVQDVQQFGSVLVQRLQMARQRRHDITAQEMKAVMEERDGSIAKVKRALHAGGFLSSPRRSPIPRSLSSSLRDYLPATAGTSGKYWKRGRRPRPVSLSFLCGVLFIELISGNYRLLKLTWTPHRRVVGLIPTDGANVKGT</sequence>
<keyword evidence="2" id="KW-1185">Reference proteome</keyword>
<name>A0A3Q3E8D9_9LABR</name>
<dbReference type="PANTHER" id="PTHR22089">
    <property type="entry name" value="MIRROR-IMAGE POLYDACTYLY GENE 1 PROTEIN"/>
    <property type="match status" value="1"/>
</dbReference>
<dbReference type="AlphaFoldDB" id="A0A3Q3E8D9"/>
<dbReference type="PANTHER" id="PTHR22089:SF2">
    <property type="entry name" value="MIRROR-IMAGE POLYDACTYLY GENE 1 PROTEIN"/>
    <property type="match status" value="1"/>
</dbReference>
<dbReference type="Proteomes" id="UP000261660">
    <property type="component" value="Unplaced"/>
</dbReference>
<dbReference type="GeneTree" id="ENSGT00940000179530"/>
<evidence type="ECO:0000313" key="2">
    <source>
        <dbReference type="Proteomes" id="UP000261660"/>
    </source>
</evidence>
<reference evidence="1" key="1">
    <citation type="submission" date="2025-08" db="UniProtKB">
        <authorList>
            <consortium name="Ensembl"/>
        </authorList>
    </citation>
    <scope>IDENTIFICATION</scope>
</reference>
<accession>A0A3Q3E8D9</accession>
<dbReference type="STRING" id="56723.ENSLBEP00000003645"/>
<reference evidence="1" key="2">
    <citation type="submission" date="2025-09" db="UniProtKB">
        <authorList>
            <consortium name="Ensembl"/>
        </authorList>
    </citation>
    <scope>IDENTIFICATION</scope>
</reference>
<dbReference type="InParanoid" id="A0A3Q3E8D9"/>